<dbReference type="EMBL" id="WWCR01000024">
    <property type="protein sequence ID" value="MYM74460.1"/>
    <property type="molecule type" value="Genomic_DNA"/>
</dbReference>
<organism evidence="3 4">
    <name type="scientific">Duganella margarita</name>
    <dbReference type="NCBI Taxonomy" id="2692170"/>
    <lineage>
        <taxon>Bacteria</taxon>
        <taxon>Pseudomonadati</taxon>
        <taxon>Pseudomonadota</taxon>
        <taxon>Betaproteobacteria</taxon>
        <taxon>Burkholderiales</taxon>
        <taxon>Oxalobacteraceae</taxon>
        <taxon>Telluria group</taxon>
        <taxon>Duganella</taxon>
    </lineage>
</organism>
<comment type="caution">
    <text evidence="3">The sequence shown here is derived from an EMBL/GenBank/DDBJ whole genome shotgun (WGS) entry which is preliminary data.</text>
</comment>
<evidence type="ECO:0000313" key="4">
    <source>
        <dbReference type="Proteomes" id="UP000469734"/>
    </source>
</evidence>
<dbReference type="PROSITE" id="PS50990">
    <property type="entry name" value="PEPTIDASE_C39"/>
    <property type="match status" value="1"/>
</dbReference>
<dbReference type="Gene3D" id="3.90.70.10">
    <property type="entry name" value="Cysteine proteinases"/>
    <property type="match status" value="1"/>
</dbReference>
<feature type="domain" description="Peptidase C39" evidence="2">
    <location>
        <begin position="48"/>
        <end position="178"/>
    </location>
</feature>
<dbReference type="Pfam" id="PF03412">
    <property type="entry name" value="Peptidase_C39"/>
    <property type="match status" value="1"/>
</dbReference>
<reference evidence="3 4" key="1">
    <citation type="submission" date="2019-12" db="EMBL/GenBank/DDBJ databases">
        <title>Novel species isolated from a subtropical stream in China.</title>
        <authorList>
            <person name="Lu H."/>
        </authorList>
    </citation>
    <scope>NUCLEOTIDE SEQUENCE [LARGE SCALE GENOMIC DNA]</scope>
    <source>
        <strain evidence="3 4">FT134W</strain>
    </source>
</reference>
<dbReference type="CDD" id="cd02423">
    <property type="entry name" value="Peptidase_C39G"/>
    <property type="match status" value="1"/>
</dbReference>
<dbReference type="GO" id="GO:0008233">
    <property type="term" value="F:peptidase activity"/>
    <property type="evidence" value="ECO:0007669"/>
    <property type="project" value="InterPro"/>
</dbReference>
<dbReference type="GO" id="GO:0005524">
    <property type="term" value="F:ATP binding"/>
    <property type="evidence" value="ECO:0007669"/>
    <property type="project" value="InterPro"/>
</dbReference>
<accession>A0A7X4H349</accession>
<proteinExistence type="predicted"/>
<sequence>MKALTIVLLAAVSSGPAAAADLPGIGGASYAVPVTSLKEARFRSTVRQQHDFSCGSAAVATLLSYHYDTPVTEEQVFAAMYAQGDQPTIQREGFSLLDMKRYLAQRGFIADGYRQPLDKLAEARFPAIVRIVENGYMHFVVVKGMDPQRVLIGDPASGTRAVRRAAFDAMWPDRLLFVIHNWSGQPHFNQPAEWRVAPQAPLDVAINRGSLTDLTLPKNGSGNF</sequence>
<name>A0A7X4H349_9BURK</name>
<protein>
    <submittedName>
        <fullName evidence="3">Peptidase C39</fullName>
    </submittedName>
</protein>
<evidence type="ECO:0000256" key="1">
    <source>
        <dbReference type="SAM" id="SignalP"/>
    </source>
</evidence>
<evidence type="ECO:0000313" key="3">
    <source>
        <dbReference type="EMBL" id="MYM74460.1"/>
    </source>
</evidence>
<dbReference type="RefSeq" id="WP_161051402.1">
    <property type="nucleotide sequence ID" value="NZ_WWCR01000024.1"/>
</dbReference>
<keyword evidence="1" id="KW-0732">Signal</keyword>
<feature type="signal peptide" evidence="1">
    <location>
        <begin position="1"/>
        <end position="19"/>
    </location>
</feature>
<feature type="chain" id="PRO_5030676524" evidence="1">
    <location>
        <begin position="20"/>
        <end position="224"/>
    </location>
</feature>
<dbReference type="AlphaFoldDB" id="A0A7X4H349"/>
<dbReference type="InterPro" id="IPR005074">
    <property type="entry name" value="Peptidase_C39"/>
</dbReference>
<dbReference type="GO" id="GO:0016020">
    <property type="term" value="C:membrane"/>
    <property type="evidence" value="ECO:0007669"/>
    <property type="project" value="InterPro"/>
</dbReference>
<dbReference type="Proteomes" id="UP000469734">
    <property type="component" value="Unassembled WGS sequence"/>
</dbReference>
<dbReference type="GO" id="GO:0006508">
    <property type="term" value="P:proteolysis"/>
    <property type="evidence" value="ECO:0007669"/>
    <property type="project" value="InterPro"/>
</dbReference>
<gene>
    <name evidence="3" type="ORF">GTP56_20005</name>
</gene>
<evidence type="ECO:0000259" key="2">
    <source>
        <dbReference type="PROSITE" id="PS50990"/>
    </source>
</evidence>